<dbReference type="Proteomes" id="UP001165082">
    <property type="component" value="Unassembled WGS sequence"/>
</dbReference>
<evidence type="ECO:0000313" key="2">
    <source>
        <dbReference type="Proteomes" id="UP001165082"/>
    </source>
</evidence>
<accession>A0A9W7DN75</accession>
<evidence type="ECO:0000313" key="1">
    <source>
        <dbReference type="EMBL" id="GMH49233.1"/>
    </source>
</evidence>
<sequence length="96" mass="10740">MESQESQAVLLSGIGKFAKLTQINHQINHQINQPCLSSKPSSSGTREVLTLVAATAFITYRLSGSPLDVSMEEKQCEREELWAAHNERFKPRKVRG</sequence>
<gene>
    <name evidence="1" type="ORF">TrRE_jg10928</name>
</gene>
<protein>
    <submittedName>
        <fullName evidence="1">Uncharacterized protein</fullName>
    </submittedName>
</protein>
<dbReference type="AlphaFoldDB" id="A0A9W7DN75"/>
<name>A0A9W7DN75_9STRA</name>
<dbReference type="EMBL" id="BRXZ01000626">
    <property type="protein sequence ID" value="GMH49233.1"/>
    <property type="molecule type" value="Genomic_DNA"/>
</dbReference>
<reference evidence="1" key="1">
    <citation type="submission" date="2022-07" db="EMBL/GenBank/DDBJ databases">
        <title>Genome analysis of Parmales, a sister group of diatoms, reveals the evolutionary specialization of diatoms from phago-mixotrophs to photoautotrophs.</title>
        <authorList>
            <person name="Ban H."/>
            <person name="Sato S."/>
            <person name="Yoshikawa S."/>
            <person name="Kazumasa Y."/>
            <person name="Nakamura Y."/>
            <person name="Ichinomiya M."/>
            <person name="Saitoh K."/>
            <person name="Sato N."/>
            <person name="Blanc-Mathieu R."/>
            <person name="Endo H."/>
            <person name="Kuwata A."/>
            <person name="Ogata H."/>
        </authorList>
    </citation>
    <scope>NUCLEOTIDE SEQUENCE</scope>
</reference>
<dbReference type="OrthoDB" id="191979at2759"/>
<comment type="caution">
    <text evidence="1">The sequence shown here is derived from an EMBL/GenBank/DDBJ whole genome shotgun (WGS) entry which is preliminary data.</text>
</comment>
<keyword evidence="2" id="KW-1185">Reference proteome</keyword>
<proteinExistence type="predicted"/>
<organism evidence="1 2">
    <name type="scientific">Triparma retinervis</name>
    <dbReference type="NCBI Taxonomy" id="2557542"/>
    <lineage>
        <taxon>Eukaryota</taxon>
        <taxon>Sar</taxon>
        <taxon>Stramenopiles</taxon>
        <taxon>Ochrophyta</taxon>
        <taxon>Bolidophyceae</taxon>
        <taxon>Parmales</taxon>
        <taxon>Triparmaceae</taxon>
        <taxon>Triparma</taxon>
    </lineage>
</organism>